<name>G3GJ65_MUSDO</name>
<evidence type="ECO:0000313" key="7">
    <source>
        <dbReference type="EMBL" id="ALV82733.1"/>
    </source>
</evidence>
<dbReference type="EMBL" id="JF919737">
    <property type="protein sequence ID" value="AEO50699.1"/>
    <property type="molecule type" value="mRNA"/>
</dbReference>
<keyword evidence="5" id="KW-0186">Copper</keyword>
<dbReference type="AlphaFoldDB" id="G3GJ65"/>
<keyword evidence="2" id="KW-0104">Cadmium</keyword>
<evidence type="ECO:0000256" key="2">
    <source>
        <dbReference type="ARBA" id="ARBA00022539"/>
    </source>
</evidence>
<dbReference type="EMBL" id="KP783493">
    <property type="protein sequence ID" value="ALV82733.1"/>
    <property type="molecule type" value="mRNA"/>
</dbReference>
<evidence type="ECO:0000256" key="1">
    <source>
        <dbReference type="ARBA" id="ARBA00009641"/>
    </source>
</evidence>
<gene>
    <name evidence="6" type="primary">MT2</name>
    <name evidence="7" type="synonym">MT1</name>
</gene>
<reference evidence="6" key="1">
    <citation type="journal article" date="2011" name="Comp. Biochem. Physiol. B, Biochem. Mol. Biol.">
        <title>Identification of two metallothionein genes and their roles in stress responses of Musca domestica toward hyperthermy and cadmium tolerance.</title>
        <authorList>
            <person name="Tang T."/>
            <person name="Huang D.W."/>
            <person name="Zhang D."/>
            <person name="Wu Y.J."/>
            <person name="Murphy R.W."/>
            <person name="Liu F.S."/>
        </authorList>
    </citation>
    <scope>NUCLEOTIDE SEQUENCE</scope>
</reference>
<dbReference type="GO" id="GO:0046872">
    <property type="term" value="F:metal ion binding"/>
    <property type="evidence" value="ECO:0007669"/>
    <property type="project" value="UniProtKB-KW"/>
</dbReference>
<proteinExistence type="evidence at transcript level"/>
<reference evidence="7" key="3">
    <citation type="submission" date="2015-02" db="EMBL/GenBank/DDBJ databases">
        <authorList>
            <person name="Chooi Y.-H."/>
        </authorList>
    </citation>
    <scope>NUCLEOTIDE SEQUENCE</scope>
</reference>
<dbReference type="InterPro" id="IPR000966">
    <property type="entry name" value="Metalthion_5"/>
</dbReference>
<sequence>MPCKSCGIVCRCNAEKCGENCPCDVYCGCPCQTGKKEDCCKK</sequence>
<accession>G3GJ65</accession>
<keyword evidence="4" id="KW-0862">Zinc</keyword>
<evidence type="ECO:0000256" key="3">
    <source>
        <dbReference type="ARBA" id="ARBA00022723"/>
    </source>
</evidence>
<evidence type="ECO:0000256" key="4">
    <source>
        <dbReference type="ARBA" id="ARBA00022833"/>
    </source>
</evidence>
<evidence type="ECO:0000256" key="5">
    <source>
        <dbReference type="ARBA" id="ARBA00023008"/>
    </source>
</evidence>
<dbReference type="Pfam" id="PF02067">
    <property type="entry name" value="Metallothio_5"/>
    <property type="match status" value="1"/>
</dbReference>
<organism evidence="6">
    <name type="scientific">Musca domestica</name>
    <name type="common">House fly</name>
    <dbReference type="NCBI Taxonomy" id="7370"/>
    <lineage>
        <taxon>Eukaryota</taxon>
        <taxon>Metazoa</taxon>
        <taxon>Ecdysozoa</taxon>
        <taxon>Arthropoda</taxon>
        <taxon>Hexapoda</taxon>
        <taxon>Insecta</taxon>
        <taxon>Pterygota</taxon>
        <taxon>Neoptera</taxon>
        <taxon>Endopterygota</taxon>
        <taxon>Diptera</taxon>
        <taxon>Brachycera</taxon>
        <taxon>Muscomorpha</taxon>
        <taxon>Muscoidea</taxon>
        <taxon>Muscidae</taxon>
        <taxon>Musca</taxon>
    </lineage>
</organism>
<evidence type="ECO:0000313" key="6">
    <source>
        <dbReference type="EMBL" id="AEO50699.1"/>
    </source>
</evidence>
<protein>
    <submittedName>
        <fullName evidence="6">Metallothionein 2</fullName>
    </submittedName>
    <submittedName>
        <fullName evidence="7">Metallothionein-like protein</fullName>
    </submittedName>
</protein>
<keyword evidence="3" id="KW-0479">Metal-binding</keyword>
<comment type="similarity">
    <text evidence="1">Belongs to the metallothionein superfamily. Type 5 family.</text>
</comment>
<reference evidence="6" key="2">
    <citation type="submission" date="2011-05" db="EMBL/GenBank/DDBJ databases">
        <authorList>
            <person name="Liu F."/>
            <person name="Tang T."/>
        </authorList>
    </citation>
    <scope>NUCLEOTIDE SEQUENCE</scope>
</reference>